<dbReference type="Gene3D" id="3.40.50.300">
    <property type="entry name" value="P-loop containing nucleotide triphosphate hydrolases"/>
    <property type="match status" value="1"/>
</dbReference>
<accession>A0A812PP65</accession>
<keyword evidence="2" id="KW-1185">Reference proteome</keyword>
<name>A0A812PP65_9DINO</name>
<comment type="caution">
    <text evidence="1">The sequence shown here is derived from an EMBL/GenBank/DDBJ whole genome shotgun (WGS) entry which is preliminary data.</text>
</comment>
<protein>
    <submittedName>
        <fullName evidence="1">Uncharacterized protein</fullName>
    </submittedName>
</protein>
<evidence type="ECO:0000313" key="1">
    <source>
        <dbReference type="EMBL" id="CAE7341544.1"/>
    </source>
</evidence>
<dbReference type="InterPro" id="IPR027417">
    <property type="entry name" value="P-loop_NTPase"/>
</dbReference>
<organism evidence="1 2">
    <name type="scientific">Symbiodinium natans</name>
    <dbReference type="NCBI Taxonomy" id="878477"/>
    <lineage>
        <taxon>Eukaryota</taxon>
        <taxon>Sar</taxon>
        <taxon>Alveolata</taxon>
        <taxon>Dinophyceae</taxon>
        <taxon>Suessiales</taxon>
        <taxon>Symbiodiniaceae</taxon>
        <taxon>Symbiodinium</taxon>
    </lineage>
</organism>
<proteinExistence type="predicted"/>
<feature type="non-terminal residue" evidence="1">
    <location>
        <position position="214"/>
    </location>
</feature>
<gene>
    <name evidence="1" type="ORF">SNAT2548_LOCUS17873</name>
</gene>
<evidence type="ECO:0000313" key="2">
    <source>
        <dbReference type="Proteomes" id="UP000604046"/>
    </source>
</evidence>
<dbReference type="Proteomes" id="UP000604046">
    <property type="component" value="Unassembled WGS sequence"/>
</dbReference>
<sequence length="214" mass="24419">MWKTWPDLLRSQPVVGVQKGVPVNVTVCRDLDEAKELRGKLQELGCWDRCTIFVPISDDPASRMIATNAAIAFAEHFGQEEGEALVLCDFEAMSDVWNVLAEIAGQERSARGLLVDPKEEQWVQMQGTVIRESIGERRKFWFRMVNRAVNEVEKGSVTLLGWLWEQDGGYLYRKRQAYEMKLEQIGNIQRISDEVRQKLVDKVKADAADEGISF</sequence>
<reference evidence="1" key="1">
    <citation type="submission" date="2021-02" db="EMBL/GenBank/DDBJ databases">
        <authorList>
            <person name="Dougan E. K."/>
            <person name="Rhodes N."/>
            <person name="Thang M."/>
            <person name="Chan C."/>
        </authorList>
    </citation>
    <scope>NUCLEOTIDE SEQUENCE</scope>
</reference>
<dbReference type="EMBL" id="CAJNDS010002126">
    <property type="protein sequence ID" value="CAE7341544.1"/>
    <property type="molecule type" value="Genomic_DNA"/>
</dbReference>
<dbReference type="AlphaFoldDB" id="A0A812PP65"/>